<keyword evidence="2" id="KW-0378">Hydrolase</keyword>
<keyword evidence="3" id="KW-1185">Reference proteome</keyword>
<dbReference type="InterPro" id="IPR029058">
    <property type="entry name" value="AB_hydrolase_fold"/>
</dbReference>
<gene>
    <name evidence="2" type="ORF">Cch01nite_12990</name>
</gene>
<organism evidence="2 3">
    <name type="scientific">Cellulomonas chitinilytica</name>
    <dbReference type="NCBI Taxonomy" id="398759"/>
    <lineage>
        <taxon>Bacteria</taxon>
        <taxon>Bacillati</taxon>
        <taxon>Actinomycetota</taxon>
        <taxon>Actinomycetes</taxon>
        <taxon>Micrococcales</taxon>
        <taxon>Cellulomonadaceae</taxon>
        <taxon>Cellulomonas</taxon>
    </lineage>
</organism>
<proteinExistence type="predicted"/>
<dbReference type="RefSeq" id="WP_203750219.1">
    <property type="nucleotide sequence ID" value="NZ_BONK01000004.1"/>
</dbReference>
<comment type="caution">
    <text evidence="2">The sequence shown here is derived from an EMBL/GenBank/DDBJ whole genome shotgun (WGS) entry which is preliminary data.</text>
</comment>
<protein>
    <submittedName>
        <fullName evidence="2">Hydrolase</fullName>
    </submittedName>
</protein>
<evidence type="ECO:0000313" key="3">
    <source>
        <dbReference type="Proteomes" id="UP000632740"/>
    </source>
</evidence>
<sequence length="289" mass="30296">MTTPTTKTLDVPGASIVYDVHGPLPTADGRPPVLLIGQPMGAGGFGTLARLLDDRTVLTYDPRGLDRSTRTDGSITNTPQQQADDLHRLIAEVGGPVDLMGSSGGAVTGLELVATHPEDVRTFVAHEPPLLGVLPDAAQAFAAEKRVQDAYHQRGWGAGMATFIALTSWQGEFTDDFAREPVDPAVFGLPTQDDGGRVDPLLSGISNAVTAYEPDVAALTAASTRVVVVAGIESKGLLTWRAPSALADALGVELTVFPSHHTGFMGDEFGHPGEPEAFAARLREVLDAS</sequence>
<dbReference type="InterPro" id="IPR000073">
    <property type="entry name" value="AB_hydrolase_1"/>
</dbReference>
<evidence type="ECO:0000313" key="2">
    <source>
        <dbReference type="EMBL" id="GIG20575.1"/>
    </source>
</evidence>
<feature type="domain" description="AB hydrolase-1" evidence="1">
    <location>
        <begin position="44"/>
        <end position="156"/>
    </location>
</feature>
<dbReference type="AlphaFoldDB" id="A0A919P0T5"/>
<dbReference type="Pfam" id="PF00561">
    <property type="entry name" value="Abhydrolase_1"/>
    <property type="match status" value="1"/>
</dbReference>
<dbReference type="Proteomes" id="UP000632740">
    <property type="component" value="Unassembled WGS sequence"/>
</dbReference>
<dbReference type="EMBL" id="BONK01000004">
    <property type="protein sequence ID" value="GIG20575.1"/>
    <property type="molecule type" value="Genomic_DNA"/>
</dbReference>
<dbReference type="GO" id="GO:0016787">
    <property type="term" value="F:hydrolase activity"/>
    <property type="evidence" value="ECO:0007669"/>
    <property type="project" value="UniProtKB-KW"/>
</dbReference>
<dbReference type="SUPFAM" id="SSF53474">
    <property type="entry name" value="alpha/beta-Hydrolases"/>
    <property type="match status" value="1"/>
</dbReference>
<name>A0A919P0T5_9CELL</name>
<evidence type="ECO:0000259" key="1">
    <source>
        <dbReference type="Pfam" id="PF00561"/>
    </source>
</evidence>
<accession>A0A919P0T5</accession>
<reference evidence="2" key="1">
    <citation type="submission" date="2021-01" db="EMBL/GenBank/DDBJ databases">
        <title>Whole genome shotgun sequence of Cellulomonas chitinilytica NBRC 110799.</title>
        <authorList>
            <person name="Komaki H."/>
            <person name="Tamura T."/>
        </authorList>
    </citation>
    <scope>NUCLEOTIDE SEQUENCE</scope>
    <source>
        <strain evidence="2">NBRC 110799</strain>
    </source>
</reference>
<dbReference type="Gene3D" id="3.40.50.1820">
    <property type="entry name" value="alpha/beta hydrolase"/>
    <property type="match status" value="1"/>
</dbReference>